<dbReference type="InterPro" id="IPR036885">
    <property type="entry name" value="SWIB_MDM2_dom_sf"/>
</dbReference>
<dbReference type="EMBL" id="OV121139">
    <property type="protein sequence ID" value="CAH0562457.1"/>
    <property type="molecule type" value="Genomic_DNA"/>
</dbReference>
<dbReference type="PROSITE" id="PS50296">
    <property type="entry name" value="SUI1"/>
    <property type="match status" value="1"/>
</dbReference>
<accession>A0A9P0BFP6</accession>
<sequence>MFKKPFKVKSNTQVKGSERKLFKELVLKSFPVLTEEEFNDFLPKKEVLNTVKVQTWEGEVVQVYTVQKVPMIFDVRGVCYPTVYFLWKFPKLLYAFTTHSQVTNFILQGADLMLPGVTSPPHQSGLPKYGNLNENNLCYVNLLNNVAAIAVGLAAQSSQSMVFANGRGRCVKIMHYYGDKLCCGDGVPKLSVPNLGPPEWLVSKGYDEDFPALGQESQPEKITVEEPSEKVVEIVENTTEENIENEEHNTEVDSVEKQDELLKYCFLVAVKYSKTLTLPCLTSNFFKLHMLPACPEGKSLDLKKSSYKKLKPFLEKMVELRVITIKEIKKGVEAITAVSKECSVFSEFYITPEFRPRKDNEVETTTSVVESYIITGNVLPIFQKEGFQKGDTVLGTDVRKYVAKYVKDNNFQDDENPKLVKPKEILRTICKSESPITWEELVERVCESMKNCFKVSSGGGEEMFNKGKVSPINISVSVRSGNKKVTLMDNLELFGIKLSEFAKECQHGVAASTSISRPPGKKCDQLLVQGNQVIFVYNLLIEKYKIPKKYVKGLENAPKKKK</sequence>
<dbReference type="GO" id="GO:0003723">
    <property type="term" value="F:RNA binding"/>
    <property type="evidence" value="ECO:0007669"/>
    <property type="project" value="InterPro"/>
</dbReference>
<dbReference type="GO" id="GO:0003743">
    <property type="term" value="F:translation initiation factor activity"/>
    <property type="evidence" value="ECO:0007669"/>
    <property type="project" value="InterPro"/>
</dbReference>
<dbReference type="CDD" id="cd21156">
    <property type="entry name" value="PUA_eIF2d-like"/>
    <property type="match status" value="1"/>
</dbReference>
<feature type="domain" description="SUI1" evidence="2">
    <location>
        <begin position="472"/>
        <end position="544"/>
    </location>
</feature>
<dbReference type="InterPro" id="IPR048248">
    <property type="entry name" value="PUA_eIF2d-like"/>
</dbReference>
<organism evidence="3 4">
    <name type="scientific">Brassicogethes aeneus</name>
    <name type="common">Rape pollen beetle</name>
    <name type="synonym">Meligethes aeneus</name>
    <dbReference type="NCBI Taxonomy" id="1431903"/>
    <lineage>
        <taxon>Eukaryota</taxon>
        <taxon>Metazoa</taxon>
        <taxon>Ecdysozoa</taxon>
        <taxon>Arthropoda</taxon>
        <taxon>Hexapoda</taxon>
        <taxon>Insecta</taxon>
        <taxon>Pterygota</taxon>
        <taxon>Neoptera</taxon>
        <taxon>Endopterygota</taxon>
        <taxon>Coleoptera</taxon>
        <taxon>Polyphaga</taxon>
        <taxon>Cucujiformia</taxon>
        <taxon>Nitidulidae</taxon>
        <taxon>Meligethinae</taxon>
        <taxon>Brassicogethes</taxon>
    </lineage>
</organism>
<dbReference type="InterPro" id="IPR001950">
    <property type="entry name" value="SUI1"/>
</dbReference>
<dbReference type="SUPFAM" id="SSF88697">
    <property type="entry name" value="PUA domain-like"/>
    <property type="match status" value="1"/>
</dbReference>
<protein>
    <recommendedName>
        <fullName evidence="2">SUI1 domain-containing protein</fullName>
    </recommendedName>
</protein>
<dbReference type="InterPro" id="IPR036877">
    <property type="entry name" value="SUI1_dom_sf"/>
</dbReference>
<dbReference type="InterPro" id="IPR015947">
    <property type="entry name" value="PUA-like_sf"/>
</dbReference>
<dbReference type="InterPro" id="IPR058886">
    <property type="entry name" value="SWIB_eIF2D"/>
</dbReference>
<dbReference type="Pfam" id="PF17832">
    <property type="entry name" value="Pre-PUA"/>
    <property type="match status" value="1"/>
</dbReference>
<evidence type="ECO:0000313" key="4">
    <source>
        <dbReference type="Proteomes" id="UP001154078"/>
    </source>
</evidence>
<dbReference type="Pfam" id="PF25304">
    <property type="entry name" value="WHD_eIF2D"/>
    <property type="match status" value="1"/>
</dbReference>
<dbReference type="Gene3D" id="3.30.780.10">
    <property type="entry name" value="SUI1-like domain"/>
    <property type="match status" value="1"/>
</dbReference>
<dbReference type="Pfam" id="PF26292">
    <property type="entry name" value="PUA_elF2D"/>
    <property type="match status" value="1"/>
</dbReference>
<dbReference type="CDD" id="cd11608">
    <property type="entry name" value="eIF2D_C"/>
    <property type="match status" value="1"/>
</dbReference>
<keyword evidence="4" id="KW-1185">Reference proteome</keyword>
<gene>
    <name evidence="3" type="ORF">MELIAE_LOCUS11563</name>
</gene>
<dbReference type="SUPFAM" id="SSF47592">
    <property type="entry name" value="SWIB/MDM2 domain"/>
    <property type="match status" value="1"/>
</dbReference>
<dbReference type="InterPro" id="IPR041366">
    <property type="entry name" value="Pre-PUA"/>
</dbReference>
<name>A0A9P0BFP6_BRAAE</name>
<dbReference type="PANTHER" id="PTHR12217">
    <property type="entry name" value="EUKARYOTIC TRANSLATION INITIATION FACTOR 2D"/>
    <property type="match status" value="1"/>
</dbReference>
<dbReference type="NCBIfam" id="TIGR00451">
    <property type="entry name" value="unchar_dom_2"/>
    <property type="match status" value="1"/>
</dbReference>
<dbReference type="PANTHER" id="PTHR12217:SF4">
    <property type="entry name" value="EUKARYOTIC TRANSLATION INITIATION FACTOR 2D"/>
    <property type="match status" value="1"/>
</dbReference>
<reference evidence="3" key="1">
    <citation type="submission" date="2021-12" db="EMBL/GenBank/DDBJ databases">
        <authorList>
            <person name="King R."/>
        </authorList>
    </citation>
    <scope>NUCLEOTIDE SEQUENCE</scope>
</reference>
<dbReference type="InterPro" id="IPR048247">
    <property type="entry name" value="eIF2D_N"/>
</dbReference>
<dbReference type="InterPro" id="IPR057429">
    <property type="entry name" value="WH_eIF2D"/>
</dbReference>
<dbReference type="InterPro" id="IPR039759">
    <property type="entry name" value="eIF2D_SUI1"/>
</dbReference>
<dbReference type="Pfam" id="PF26291">
    <property type="entry name" value="SWIB_eIF2D"/>
    <property type="match status" value="1"/>
</dbReference>
<evidence type="ECO:0000256" key="1">
    <source>
        <dbReference type="ARBA" id="ARBA00022490"/>
    </source>
</evidence>
<evidence type="ECO:0000259" key="2">
    <source>
        <dbReference type="PROSITE" id="PS50296"/>
    </source>
</evidence>
<keyword evidence="1" id="KW-0963">Cytoplasm</keyword>
<dbReference type="Gene3D" id="3.10.400.20">
    <property type="match status" value="1"/>
</dbReference>
<dbReference type="SUPFAM" id="SSF55159">
    <property type="entry name" value="eIF1-like"/>
    <property type="match status" value="1"/>
</dbReference>
<dbReference type="PROSITE" id="PS50890">
    <property type="entry name" value="PUA"/>
    <property type="match status" value="1"/>
</dbReference>
<evidence type="ECO:0000313" key="3">
    <source>
        <dbReference type="EMBL" id="CAH0562457.1"/>
    </source>
</evidence>
<dbReference type="InterPro" id="IPR004521">
    <property type="entry name" value="Uncharacterised_CHP00451"/>
</dbReference>
<dbReference type="InterPro" id="IPR039757">
    <property type="entry name" value="EIF2D"/>
</dbReference>
<dbReference type="GO" id="GO:0001731">
    <property type="term" value="P:formation of translation preinitiation complex"/>
    <property type="evidence" value="ECO:0007669"/>
    <property type="project" value="InterPro"/>
</dbReference>
<dbReference type="OrthoDB" id="199771at2759"/>
<dbReference type="Pfam" id="PF01253">
    <property type="entry name" value="SUI1"/>
    <property type="match status" value="1"/>
</dbReference>
<proteinExistence type="predicted"/>
<dbReference type="AlphaFoldDB" id="A0A9P0BFP6"/>
<dbReference type="CDD" id="cd11610">
    <property type="entry name" value="eIF2D_N"/>
    <property type="match status" value="1"/>
</dbReference>
<dbReference type="Proteomes" id="UP001154078">
    <property type="component" value="Chromosome 8"/>
</dbReference>